<evidence type="ECO:0000256" key="1">
    <source>
        <dbReference type="ARBA" id="ARBA00004651"/>
    </source>
</evidence>
<dbReference type="PANTHER" id="PTHR43294">
    <property type="entry name" value="SODIUM/POTASSIUM-TRANSPORTING ATPASE SUBUNIT ALPHA"/>
    <property type="match status" value="1"/>
</dbReference>
<evidence type="ECO:0000313" key="5">
    <source>
        <dbReference type="EMBL" id="MDZ5000901.1"/>
    </source>
</evidence>
<dbReference type="PANTHER" id="PTHR43294:SF21">
    <property type="entry name" value="CATION TRANSPORTING ATPASE"/>
    <property type="match status" value="1"/>
</dbReference>
<dbReference type="Gene3D" id="1.20.1110.10">
    <property type="entry name" value="Calcium-transporting ATPase, transmembrane domain"/>
    <property type="match status" value="2"/>
</dbReference>
<dbReference type="InterPro" id="IPR050510">
    <property type="entry name" value="Cation_transp_ATPase_P-type"/>
</dbReference>
<gene>
    <name evidence="5" type="ORF">GNF79_17925</name>
</gene>
<sequence length="165" mass="18480">LITDSFPALSLGVDPGDKGVMDIPPRNEKESLFSGRMGKLLIINGVLIGATTLFAFVLGEYLYPDSLRHAQTMAFVVLSVSQLFYSFSVRNESKSLFQVGVFKNKWLVASLLFGILLQFTIITVPFTANIFKVYSLTFKDWGIVILISLIPFAINEIVKIFFRMN</sequence>
<keyword evidence="3" id="KW-0472">Membrane</keyword>
<feature type="domain" description="Cation-transporting P-type ATPase C-terminal" evidence="4">
    <location>
        <begin position="1"/>
        <end position="161"/>
    </location>
</feature>
<comment type="subcellular location">
    <subcellularLocation>
        <location evidence="1">Cell membrane</location>
        <topology evidence="1">Multi-pass membrane protein</topology>
    </subcellularLocation>
</comment>
<feature type="transmembrane region" description="Helical" evidence="3">
    <location>
        <begin position="69"/>
        <end position="87"/>
    </location>
</feature>
<evidence type="ECO:0000313" key="6">
    <source>
        <dbReference type="Proteomes" id="UP001291306"/>
    </source>
</evidence>
<dbReference type="Pfam" id="PF00689">
    <property type="entry name" value="Cation_ATPase_C"/>
    <property type="match status" value="1"/>
</dbReference>
<organism evidence="5 6">
    <name type="scientific">Clostridium perfringens</name>
    <dbReference type="NCBI Taxonomy" id="1502"/>
    <lineage>
        <taxon>Bacteria</taxon>
        <taxon>Bacillati</taxon>
        <taxon>Bacillota</taxon>
        <taxon>Clostridia</taxon>
        <taxon>Eubacteriales</taxon>
        <taxon>Clostridiaceae</taxon>
        <taxon>Clostridium</taxon>
    </lineage>
</organism>
<dbReference type="GO" id="GO:0005886">
    <property type="term" value="C:plasma membrane"/>
    <property type="evidence" value="ECO:0007669"/>
    <property type="project" value="UniProtKB-SubCell"/>
</dbReference>
<dbReference type="SUPFAM" id="SSF81665">
    <property type="entry name" value="Calcium ATPase, transmembrane domain M"/>
    <property type="match status" value="1"/>
</dbReference>
<dbReference type="Proteomes" id="UP001291306">
    <property type="component" value="Unassembled WGS sequence"/>
</dbReference>
<dbReference type="InterPro" id="IPR023298">
    <property type="entry name" value="ATPase_P-typ_TM_dom_sf"/>
</dbReference>
<protein>
    <submittedName>
        <fullName evidence="5">ATPase</fullName>
    </submittedName>
</protein>
<feature type="non-terminal residue" evidence="5">
    <location>
        <position position="1"/>
    </location>
</feature>
<keyword evidence="3" id="KW-0812">Transmembrane</keyword>
<feature type="transmembrane region" description="Helical" evidence="3">
    <location>
        <begin position="107"/>
        <end position="131"/>
    </location>
</feature>
<reference evidence="5" key="1">
    <citation type="submission" date="2019-11" db="EMBL/GenBank/DDBJ databases">
        <title>Characterization of Clostridium perfringens isolates from swine manure treated agricultural soils.</title>
        <authorList>
            <person name="Wushke S.T."/>
        </authorList>
    </citation>
    <scope>NUCLEOTIDE SEQUENCE</scope>
    <source>
        <strain evidence="5">X26</strain>
    </source>
</reference>
<keyword evidence="2" id="KW-1003">Cell membrane</keyword>
<dbReference type="InterPro" id="IPR006068">
    <property type="entry name" value="ATPase_P-typ_cation-transptr_C"/>
</dbReference>
<feature type="non-terminal residue" evidence="5">
    <location>
        <position position="165"/>
    </location>
</feature>
<dbReference type="RefSeq" id="WP_322459105.1">
    <property type="nucleotide sequence ID" value="NZ_WNVC01000802.1"/>
</dbReference>
<accession>A0AAW9IH34</accession>
<evidence type="ECO:0000256" key="3">
    <source>
        <dbReference type="SAM" id="Phobius"/>
    </source>
</evidence>
<comment type="caution">
    <text evidence="5">The sequence shown here is derived from an EMBL/GenBank/DDBJ whole genome shotgun (WGS) entry which is preliminary data.</text>
</comment>
<proteinExistence type="predicted"/>
<feature type="transmembrane region" description="Helical" evidence="3">
    <location>
        <begin position="40"/>
        <end position="63"/>
    </location>
</feature>
<feature type="transmembrane region" description="Helical" evidence="3">
    <location>
        <begin position="143"/>
        <end position="162"/>
    </location>
</feature>
<evidence type="ECO:0000259" key="4">
    <source>
        <dbReference type="Pfam" id="PF00689"/>
    </source>
</evidence>
<dbReference type="AlphaFoldDB" id="A0AAW9IH34"/>
<evidence type="ECO:0000256" key="2">
    <source>
        <dbReference type="ARBA" id="ARBA00022475"/>
    </source>
</evidence>
<keyword evidence="3" id="KW-1133">Transmembrane helix</keyword>
<name>A0AAW9IH34_CLOPF</name>
<dbReference type="EMBL" id="WNVC01000802">
    <property type="protein sequence ID" value="MDZ5000901.1"/>
    <property type="molecule type" value="Genomic_DNA"/>
</dbReference>